<dbReference type="PANTHER" id="PTHR12526:SF609">
    <property type="entry name" value="LIPOPOLYSACCHARIDE BIOSYNTHESIS PROTEIN"/>
    <property type="match status" value="1"/>
</dbReference>
<dbReference type="RefSeq" id="WP_084974240.1">
    <property type="nucleotide sequence ID" value="NZ_NCUX01000031.1"/>
</dbReference>
<keyword evidence="1" id="KW-1133">Transmembrane helix</keyword>
<feature type="transmembrane region" description="Helical" evidence="1">
    <location>
        <begin position="80"/>
        <end position="99"/>
    </location>
</feature>
<dbReference type="Pfam" id="PF13439">
    <property type="entry name" value="Glyco_transf_4"/>
    <property type="match status" value="1"/>
</dbReference>
<dbReference type="Pfam" id="PF00534">
    <property type="entry name" value="Glycos_transf_1"/>
    <property type="match status" value="1"/>
</dbReference>
<evidence type="ECO:0000313" key="5">
    <source>
        <dbReference type="Proteomes" id="UP000193780"/>
    </source>
</evidence>
<evidence type="ECO:0000259" key="3">
    <source>
        <dbReference type="Pfam" id="PF13439"/>
    </source>
</evidence>
<dbReference type="AlphaFoldDB" id="A0A1X1IZB5"/>
<protein>
    <submittedName>
        <fullName evidence="4">Glycosyltransferase WbuB</fullName>
    </submittedName>
</protein>
<accession>A0A1X1IZB5</accession>
<feature type="domain" description="Glycosyltransferase subfamily 4-like N-terminal" evidence="3">
    <location>
        <begin position="19"/>
        <end position="202"/>
    </location>
</feature>
<dbReference type="Proteomes" id="UP000193780">
    <property type="component" value="Unassembled WGS sequence"/>
</dbReference>
<proteinExistence type="predicted"/>
<dbReference type="EMBL" id="NCUX01000031">
    <property type="protein sequence ID" value="ORO78467.1"/>
    <property type="molecule type" value="Genomic_DNA"/>
</dbReference>
<keyword evidence="1" id="KW-0812">Transmembrane</keyword>
<comment type="caution">
    <text evidence="4">The sequence shown here is derived from an EMBL/GenBank/DDBJ whole genome shotgun (WGS) entry which is preliminary data.</text>
</comment>
<gene>
    <name evidence="4" type="ORF">B7708_04670</name>
</gene>
<keyword evidence="1" id="KW-0472">Membrane</keyword>
<name>A0A1X1IZB5_STROR</name>
<dbReference type="GO" id="GO:0016757">
    <property type="term" value="F:glycosyltransferase activity"/>
    <property type="evidence" value="ECO:0007669"/>
    <property type="project" value="InterPro"/>
</dbReference>
<dbReference type="SUPFAM" id="SSF53756">
    <property type="entry name" value="UDP-Glycosyltransferase/glycogen phosphorylase"/>
    <property type="match status" value="1"/>
</dbReference>
<dbReference type="InterPro" id="IPR001296">
    <property type="entry name" value="Glyco_trans_1"/>
</dbReference>
<evidence type="ECO:0000313" key="4">
    <source>
        <dbReference type="EMBL" id="ORO78467.1"/>
    </source>
</evidence>
<keyword evidence="4" id="KW-0808">Transferase</keyword>
<evidence type="ECO:0000256" key="1">
    <source>
        <dbReference type="SAM" id="Phobius"/>
    </source>
</evidence>
<dbReference type="PANTHER" id="PTHR12526">
    <property type="entry name" value="GLYCOSYLTRANSFERASE"/>
    <property type="match status" value="1"/>
</dbReference>
<sequence length="408" mass="46596">MKILFVCQHYKPEPFRLSDICEGLVQRGHEVAVLTGIPNYPEGEIYADYRKGKKRRETINGVTIFRSYTIARRKNTLYRILNYFSFALSSTIGVLFGRYKAKDGSDFDCVFVNQLSPVMMAWAGMAYKNKYNKPMFLYCMDVWPDSLIVGGVKENGLIYKIFEFISKKVYQASDYIFVTSLAFKDYFVKKFNIPRNSIAYLPQYAEDLFLPDELKTNKNTIDLTFAGNIGKAQSLETILKAASLLEKIPDLPRKIHFHFVGDGTELSNMQELSRTLGLENVSFYGRRSVEEMPEFYKKSDAMLVSLIGDSIISCTMPGKVQSYMAAGKPIIGAISGDTQRVVEEAQCGFISPEKDVDQLVKNICEFSMLSIEKKEELGKKARCYYEEHFSKDRFMVSLENHLREGLLS</sequence>
<reference evidence="4 5" key="1">
    <citation type="journal article" date="2016" name="Eur. J. Clin. Microbiol. Infect. Dis.">
        <title>Whole genome sequencing as a tool for phylogenetic analysis of clinical strains of Mitis group streptococci.</title>
        <authorList>
            <person name="Rasmussen L.H."/>
            <person name="Dargis R."/>
            <person name="Hojholt K."/>
            <person name="Christensen J.J."/>
            <person name="Skovgaard O."/>
            <person name="Justesen U.S."/>
            <person name="Rosenvinge F.S."/>
            <person name="Moser C."/>
            <person name="Lukjancenko O."/>
            <person name="Rasmussen S."/>
            <person name="Nielsen X.C."/>
        </authorList>
    </citation>
    <scope>NUCLEOTIDE SEQUENCE [LARGE SCALE GENOMIC DNA]</scope>
    <source>
        <strain evidence="4 5">RH_9883_08</strain>
    </source>
</reference>
<feature type="domain" description="Glycosyl transferase family 1" evidence="2">
    <location>
        <begin position="212"/>
        <end position="382"/>
    </location>
</feature>
<dbReference type="CDD" id="cd03794">
    <property type="entry name" value="GT4_WbuB-like"/>
    <property type="match status" value="1"/>
</dbReference>
<dbReference type="InterPro" id="IPR028098">
    <property type="entry name" value="Glyco_trans_4-like_N"/>
</dbReference>
<evidence type="ECO:0000259" key="2">
    <source>
        <dbReference type="Pfam" id="PF00534"/>
    </source>
</evidence>
<dbReference type="Gene3D" id="3.40.50.2000">
    <property type="entry name" value="Glycogen Phosphorylase B"/>
    <property type="match status" value="2"/>
</dbReference>
<organism evidence="4 5">
    <name type="scientific">Streptococcus oralis subsp. dentisani</name>
    <dbReference type="NCBI Taxonomy" id="1458253"/>
    <lineage>
        <taxon>Bacteria</taxon>
        <taxon>Bacillati</taxon>
        <taxon>Bacillota</taxon>
        <taxon>Bacilli</taxon>
        <taxon>Lactobacillales</taxon>
        <taxon>Streptococcaceae</taxon>
        <taxon>Streptococcus</taxon>
    </lineage>
</organism>